<reference evidence="8" key="1">
    <citation type="journal article" date="2020" name="mSystems">
        <title>Genome- and Community-Level Interaction Insights into Carbon Utilization and Element Cycling Functions of Hydrothermarchaeota in Hydrothermal Sediment.</title>
        <authorList>
            <person name="Zhou Z."/>
            <person name="Liu Y."/>
            <person name="Xu W."/>
            <person name="Pan J."/>
            <person name="Luo Z.H."/>
            <person name="Li M."/>
        </authorList>
    </citation>
    <scope>NUCLEOTIDE SEQUENCE [LARGE SCALE GENOMIC DNA]</scope>
    <source>
        <strain evidence="8">HyVt-458</strain>
    </source>
</reference>
<dbReference type="SMART" id="SM00267">
    <property type="entry name" value="GGDEF"/>
    <property type="match status" value="1"/>
</dbReference>
<dbReference type="InterPro" id="IPR000160">
    <property type="entry name" value="GGDEF_dom"/>
</dbReference>
<dbReference type="EMBL" id="DRLF01000081">
    <property type="protein sequence ID" value="HEC05607.1"/>
    <property type="molecule type" value="Genomic_DNA"/>
</dbReference>
<dbReference type="FunFam" id="3.40.50.300:FF:000006">
    <property type="entry name" value="DNA-binding transcriptional regulator NtrC"/>
    <property type="match status" value="1"/>
</dbReference>
<dbReference type="PANTHER" id="PTHR32071">
    <property type="entry name" value="TRANSCRIPTIONAL REGULATORY PROTEIN"/>
    <property type="match status" value="1"/>
</dbReference>
<dbReference type="Pfam" id="PF25601">
    <property type="entry name" value="AAA_lid_14"/>
    <property type="match status" value="1"/>
</dbReference>
<dbReference type="Pfam" id="PF00158">
    <property type="entry name" value="Sigma54_activat"/>
    <property type="match status" value="1"/>
</dbReference>
<dbReference type="CDD" id="cd00009">
    <property type="entry name" value="AAA"/>
    <property type="match status" value="1"/>
</dbReference>
<dbReference type="Gene3D" id="3.30.70.270">
    <property type="match status" value="1"/>
</dbReference>
<dbReference type="NCBIfam" id="TIGR00254">
    <property type="entry name" value="GGDEF"/>
    <property type="match status" value="1"/>
</dbReference>
<evidence type="ECO:0000256" key="5">
    <source>
        <dbReference type="ARBA" id="ARBA00023163"/>
    </source>
</evidence>
<keyword evidence="2" id="KW-0067">ATP-binding</keyword>
<evidence type="ECO:0000256" key="4">
    <source>
        <dbReference type="ARBA" id="ARBA00023125"/>
    </source>
</evidence>
<dbReference type="Pfam" id="PF01590">
    <property type="entry name" value="GAF"/>
    <property type="match status" value="1"/>
</dbReference>
<evidence type="ECO:0000259" key="6">
    <source>
        <dbReference type="PROSITE" id="PS50045"/>
    </source>
</evidence>
<dbReference type="Gene3D" id="3.40.50.300">
    <property type="entry name" value="P-loop containing nucleotide triphosphate hydrolases"/>
    <property type="match status" value="1"/>
</dbReference>
<comment type="caution">
    <text evidence="8">The sequence shown here is derived from an EMBL/GenBank/DDBJ whole genome shotgun (WGS) entry which is preliminary data.</text>
</comment>
<evidence type="ECO:0000256" key="1">
    <source>
        <dbReference type="ARBA" id="ARBA00022741"/>
    </source>
</evidence>
<dbReference type="SMART" id="SM00065">
    <property type="entry name" value="GAF"/>
    <property type="match status" value="1"/>
</dbReference>
<protein>
    <submittedName>
        <fullName evidence="8">Diguanylate cyclase</fullName>
    </submittedName>
</protein>
<dbReference type="InterPro" id="IPR025944">
    <property type="entry name" value="Sigma_54_int_dom_CS"/>
</dbReference>
<dbReference type="InterPro" id="IPR058031">
    <property type="entry name" value="AAA_lid_NorR"/>
</dbReference>
<feature type="domain" description="Sigma-54 factor interaction" evidence="6">
    <location>
        <begin position="568"/>
        <end position="797"/>
    </location>
</feature>
<keyword evidence="4" id="KW-0238">DNA-binding</keyword>
<dbReference type="PROSITE" id="PS00675">
    <property type="entry name" value="SIGMA54_INTERACT_1"/>
    <property type="match status" value="1"/>
</dbReference>
<dbReference type="InterPro" id="IPR003593">
    <property type="entry name" value="AAA+_ATPase"/>
</dbReference>
<accession>A0A831RUY4</accession>
<gene>
    <name evidence="8" type="ORF">ENJ12_02035</name>
</gene>
<dbReference type="PROSITE" id="PS00688">
    <property type="entry name" value="SIGMA54_INTERACT_3"/>
    <property type="match status" value="1"/>
</dbReference>
<dbReference type="GO" id="GO:0006355">
    <property type="term" value="P:regulation of DNA-templated transcription"/>
    <property type="evidence" value="ECO:0007669"/>
    <property type="project" value="InterPro"/>
</dbReference>
<dbReference type="InterPro" id="IPR003018">
    <property type="entry name" value="GAF"/>
</dbReference>
<dbReference type="InterPro" id="IPR029016">
    <property type="entry name" value="GAF-like_dom_sf"/>
</dbReference>
<keyword evidence="1" id="KW-0547">Nucleotide-binding</keyword>
<dbReference type="Gene3D" id="3.30.450.40">
    <property type="match status" value="1"/>
</dbReference>
<evidence type="ECO:0000313" key="8">
    <source>
        <dbReference type="EMBL" id="HEC05607.1"/>
    </source>
</evidence>
<evidence type="ECO:0000259" key="7">
    <source>
        <dbReference type="PROSITE" id="PS50887"/>
    </source>
</evidence>
<sequence length="1018" mass="112708">MGRNALMSVRNALCDFLDAVRGITAADAVSLYFQTSAVQPSLLFHVGEATPVAELKNKQQAREFCSAACKESQDESAERDVFHCYPSRIEGGYLLCLDIGQALTMLAPAVAAQHRKRITDADDRVERPERLWLGWRYLEEASFPGIEKFTGKQGGFTLQAPWSSEDWFFWNIALGGKMAWEIHQQSLLPLDSVTHLPGRVEFQAFLNHEHGKSIRENLALGLLLINPDDFGMVNHRLGKRGGDRVLREIASELSSGLRQTDHVFRYGSAIFAVVIPGATRLAIDRVAEKLRLSLEKAAYTAGATRLSFSVGGAVHDASDVWGDQTFGSLRLLRRADQALNAAKLSGGACTVIWDPETMEAGIGHLDRLSGIFTADTEKDYRNMQLLWETITVISSSAETEIIAQELVRRIAETVKPQQVALFLNEEGKPRQSLAVSRSVAVPEAGAPDENTLLLSDEKQQLIDEADAHRQIQVLHLSEDSPGEGDIAYAIPLLSRSDCLGILYLDGMEDTLRLDTSDLVFLDALASQIGMLLDRALLASRWKEEKLRESQRLRQEVRELRQLKRHGQLVYHSPRMESVVSMLEKVAPTDITVLITGESGTGKDKLARAVHELSNRKDKPFVTVDCGAIAHSLIDTELFGHIKGAYTGAQNAASGRIFQAKGGTLFLDEIGELPLETQAKLLRLIQEKEITPVGAAKPVKIDVRIVAATNRDLANEVSEGLFRQDLYYRLQVVSVAAPPLRERPEDILPLARYFLGQFVADYGKSGLYLNATAEKALLDYAWPGNVRELQNRVLQAVITSENLEIGWEGLRLPVSPVLPDPVPEHAVAASPPPLQADDSLEDVYSRHFRELEHNPAEVVAQQDVAGDLPWETLSLQLRQQILNIQEGGSVPVPLGKWLEDDLVLAAGEVSGNVARRASSVLGMPETTYRRRLEKVKREQDAGLTMRNTEWNAVPDILSRLVTENRDAPEQKKLFDEVRGLLLDEVMTLVPQNASLGAALMGITVLTYRRWTASYQQEAV</sequence>
<dbReference type="InterPro" id="IPR002078">
    <property type="entry name" value="Sigma_54_int"/>
</dbReference>
<evidence type="ECO:0000256" key="3">
    <source>
        <dbReference type="ARBA" id="ARBA00023015"/>
    </source>
</evidence>
<feature type="domain" description="GGDEF" evidence="7">
    <location>
        <begin position="218"/>
        <end position="355"/>
    </location>
</feature>
<dbReference type="SUPFAM" id="SSF55781">
    <property type="entry name" value="GAF domain-like"/>
    <property type="match status" value="1"/>
</dbReference>
<dbReference type="InterPro" id="IPR027417">
    <property type="entry name" value="P-loop_NTPase"/>
</dbReference>
<name>A0A831RUY4_9GAMM</name>
<dbReference type="GO" id="GO:0005524">
    <property type="term" value="F:ATP binding"/>
    <property type="evidence" value="ECO:0007669"/>
    <property type="project" value="UniProtKB-KW"/>
</dbReference>
<dbReference type="PROSITE" id="PS50887">
    <property type="entry name" value="GGDEF"/>
    <property type="match status" value="1"/>
</dbReference>
<dbReference type="AlphaFoldDB" id="A0A831RUY4"/>
<keyword evidence="5" id="KW-0804">Transcription</keyword>
<dbReference type="SUPFAM" id="SSF55073">
    <property type="entry name" value="Nucleotide cyclase"/>
    <property type="match status" value="1"/>
</dbReference>
<dbReference type="GO" id="GO:0003677">
    <property type="term" value="F:DNA binding"/>
    <property type="evidence" value="ECO:0007669"/>
    <property type="project" value="UniProtKB-KW"/>
</dbReference>
<keyword evidence="3" id="KW-0805">Transcription regulation</keyword>
<dbReference type="Gene3D" id="1.10.8.60">
    <property type="match status" value="1"/>
</dbReference>
<dbReference type="InterPro" id="IPR025662">
    <property type="entry name" value="Sigma_54_int_dom_ATP-bd_1"/>
</dbReference>
<proteinExistence type="predicted"/>
<dbReference type="InterPro" id="IPR043128">
    <property type="entry name" value="Rev_trsase/Diguanyl_cyclase"/>
</dbReference>
<dbReference type="CDD" id="cd01949">
    <property type="entry name" value="GGDEF"/>
    <property type="match status" value="1"/>
</dbReference>
<dbReference type="PROSITE" id="PS50045">
    <property type="entry name" value="SIGMA54_INTERACT_4"/>
    <property type="match status" value="1"/>
</dbReference>
<dbReference type="Proteomes" id="UP000886339">
    <property type="component" value="Unassembled WGS sequence"/>
</dbReference>
<dbReference type="Pfam" id="PF00990">
    <property type="entry name" value="GGDEF"/>
    <property type="match status" value="1"/>
</dbReference>
<dbReference type="SMART" id="SM00382">
    <property type="entry name" value="AAA"/>
    <property type="match status" value="1"/>
</dbReference>
<dbReference type="InterPro" id="IPR029787">
    <property type="entry name" value="Nucleotide_cyclase"/>
</dbReference>
<organism evidence="8">
    <name type="scientific">Thiolapillus brandeum</name>
    <dbReference type="NCBI Taxonomy" id="1076588"/>
    <lineage>
        <taxon>Bacteria</taxon>
        <taxon>Pseudomonadati</taxon>
        <taxon>Pseudomonadota</taxon>
        <taxon>Gammaproteobacteria</taxon>
        <taxon>Chromatiales</taxon>
        <taxon>Sedimenticolaceae</taxon>
        <taxon>Thiolapillus</taxon>
    </lineage>
</organism>
<evidence type="ECO:0000256" key="2">
    <source>
        <dbReference type="ARBA" id="ARBA00022840"/>
    </source>
</evidence>
<dbReference type="SUPFAM" id="SSF52540">
    <property type="entry name" value="P-loop containing nucleoside triphosphate hydrolases"/>
    <property type="match status" value="1"/>
</dbReference>